<dbReference type="Gene3D" id="3.40.1180.10">
    <property type="entry name" value="Decaprenyl diphosphate synthase-like"/>
    <property type="match status" value="1"/>
</dbReference>
<keyword evidence="4" id="KW-0472">Membrane</keyword>
<sequence>MGLVAQQWYLCAIATLTVFGYIVIAGTRSSRSTLPLQKQCQLVCGSCLRNFNKLLVRILKQGPIPQHVAFIMDGNRRFARKSQMASVSSGHFAGFQNLSNVLEWCKDLGIGNVSIFAFAINNFNRSPEEVSSLMELAEEKLKELADRSVAEDNRELRIRVVGNRDLLPERVVKSAEYAERITKDYSVMTLNVCFPYSATDEISSAIRKVVEDVEAGKLSTSDIDERTLESRLQIPGPDLDILVRTSGEIRFSNYMLWQSAKMAYIQFVDVYWPEFSFFHMFKILISWQMASKKIKEKKIQMDSKPTQL</sequence>
<evidence type="ECO:0000313" key="5">
    <source>
        <dbReference type="EMBL" id="KAJ2678464.1"/>
    </source>
</evidence>
<keyword evidence="3" id="KW-0460">Magnesium</keyword>
<dbReference type="GO" id="GO:0005811">
    <property type="term" value="C:lipid droplet"/>
    <property type="evidence" value="ECO:0007669"/>
    <property type="project" value="TreeGrafter"/>
</dbReference>
<organism evidence="5 6">
    <name type="scientific">Coemansia spiralis</name>
    <dbReference type="NCBI Taxonomy" id="417178"/>
    <lineage>
        <taxon>Eukaryota</taxon>
        <taxon>Fungi</taxon>
        <taxon>Fungi incertae sedis</taxon>
        <taxon>Zoopagomycota</taxon>
        <taxon>Kickxellomycotina</taxon>
        <taxon>Kickxellomycetes</taxon>
        <taxon>Kickxellales</taxon>
        <taxon>Kickxellaceae</taxon>
        <taxon>Coemansia</taxon>
    </lineage>
</organism>
<dbReference type="CDD" id="cd00475">
    <property type="entry name" value="Cis_IPPS"/>
    <property type="match status" value="1"/>
</dbReference>
<dbReference type="NCBIfam" id="TIGR00055">
    <property type="entry name" value="uppS"/>
    <property type="match status" value="1"/>
</dbReference>
<accession>A0A9W8GAV0</accession>
<evidence type="ECO:0000256" key="3">
    <source>
        <dbReference type="ARBA" id="ARBA00022842"/>
    </source>
</evidence>
<dbReference type="HAMAP" id="MF_01139">
    <property type="entry name" value="ISPT"/>
    <property type="match status" value="1"/>
</dbReference>
<dbReference type="PANTHER" id="PTHR10291:SF43">
    <property type="entry name" value="DEHYDRODOLICHYL DIPHOSPHATE SYNTHASE COMPLEX SUBUNIT DHDDS"/>
    <property type="match status" value="1"/>
</dbReference>
<dbReference type="InterPro" id="IPR001441">
    <property type="entry name" value="UPP_synth-like"/>
</dbReference>
<dbReference type="InterPro" id="IPR036424">
    <property type="entry name" value="UPP_synth-like_sf"/>
</dbReference>
<dbReference type="GO" id="GO:1904423">
    <property type="term" value="C:dehydrodolichyl diphosphate synthase complex"/>
    <property type="evidence" value="ECO:0007669"/>
    <property type="project" value="TreeGrafter"/>
</dbReference>
<dbReference type="PROSITE" id="PS01066">
    <property type="entry name" value="UPP_SYNTHASE"/>
    <property type="match status" value="1"/>
</dbReference>
<dbReference type="FunFam" id="3.40.1180.10:FF:000005">
    <property type="entry name" value="Alkyl transferase"/>
    <property type="match status" value="1"/>
</dbReference>
<keyword evidence="2 4" id="KW-0808">Transferase</keyword>
<protein>
    <recommendedName>
        <fullName evidence="4">Alkyl transferase</fullName>
        <ecNumber evidence="4">2.5.1.-</ecNumber>
    </recommendedName>
</protein>
<dbReference type="GO" id="GO:0045547">
    <property type="term" value="F:ditrans,polycis-polyprenyl diphosphate synthase [(2E,6E)-farnesyl diphosphate specific] activity"/>
    <property type="evidence" value="ECO:0007669"/>
    <property type="project" value="TreeGrafter"/>
</dbReference>
<dbReference type="Pfam" id="PF01255">
    <property type="entry name" value="Prenyltransf"/>
    <property type="match status" value="1"/>
</dbReference>
<comment type="similarity">
    <text evidence="1 4">Belongs to the UPP synthase family.</text>
</comment>
<evidence type="ECO:0000256" key="2">
    <source>
        <dbReference type="ARBA" id="ARBA00022679"/>
    </source>
</evidence>
<name>A0A9W8GAV0_9FUNG</name>
<dbReference type="PANTHER" id="PTHR10291">
    <property type="entry name" value="DEHYDRODOLICHYL DIPHOSPHATE SYNTHASE FAMILY MEMBER"/>
    <property type="match status" value="1"/>
</dbReference>
<evidence type="ECO:0000256" key="4">
    <source>
        <dbReference type="RuleBase" id="RU363018"/>
    </source>
</evidence>
<dbReference type="InterPro" id="IPR018520">
    <property type="entry name" value="UPP_synth-like_CS"/>
</dbReference>
<dbReference type="EC" id="2.5.1.-" evidence="4"/>
<keyword evidence="4" id="KW-1133">Transmembrane helix</keyword>
<dbReference type="GO" id="GO:0016094">
    <property type="term" value="P:polyprenol biosynthetic process"/>
    <property type="evidence" value="ECO:0007669"/>
    <property type="project" value="TreeGrafter"/>
</dbReference>
<dbReference type="AlphaFoldDB" id="A0A9W8GAV0"/>
<feature type="transmembrane region" description="Helical" evidence="4">
    <location>
        <begin position="6"/>
        <end position="24"/>
    </location>
</feature>
<dbReference type="Proteomes" id="UP001151518">
    <property type="component" value="Unassembled WGS sequence"/>
</dbReference>
<dbReference type="OrthoDB" id="4173905at2759"/>
<gene>
    <name evidence="5" type="primary">RER2</name>
    <name evidence="5" type="ORF">GGI25_002258</name>
</gene>
<keyword evidence="4" id="KW-0812">Transmembrane</keyword>
<dbReference type="SUPFAM" id="SSF64005">
    <property type="entry name" value="Undecaprenyl diphosphate synthase"/>
    <property type="match status" value="1"/>
</dbReference>
<proteinExistence type="inferred from homology"/>
<dbReference type="GO" id="GO:0016020">
    <property type="term" value="C:membrane"/>
    <property type="evidence" value="ECO:0007669"/>
    <property type="project" value="TreeGrafter"/>
</dbReference>
<comment type="caution">
    <text evidence="5">The sequence shown here is derived from an EMBL/GenBank/DDBJ whole genome shotgun (WGS) entry which is preliminary data.</text>
</comment>
<reference evidence="5" key="1">
    <citation type="submission" date="2022-07" db="EMBL/GenBank/DDBJ databases">
        <title>Phylogenomic reconstructions and comparative analyses of Kickxellomycotina fungi.</title>
        <authorList>
            <person name="Reynolds N.K."/>
            <person name="Stajich J.E."/>
            <person name="Barry K."/>
            <person name="Grigoriev I.V."/>
            <person name="Crous P."/>
            <person name="Smith M.E."/>
        </authorList>
    </citation>
    <scope>NUCLEOTIDE SEQUENCE</scope>
    <source>
        <strain evidence="5">NRRL 3115</strain>
    </source>
</reference>
<evidence type="ECO:0000313" key="6">
    <source>
        <dbReference type="Proteomes" id="UP001151518"/>
    </source>
</evidence>
<evidence type="ECO:0000256" key="1">
    <source>
        <dbReference type="ARBA" id="ARBA00005432"/>
    </source>
</evidence>
<dbReference type="GO" id="GO:0005783">
    <property type="term" value="C:endoplasmic reticulum"/>
    <property type="evidence" value="ECO:0007669"/>
    <property type="project" value="TreeGrafter"/>
</dbReference>
<dbReference type="EMBL" id="JANBTW010000020">
    <property type="protein sequence ID" value="KAJ2678464.1"/>
    <property type="molecule type" value="Genomic_DNA"/>
</dbReference>